<dbReference type="EMBL" id="CP023445">
    <property type="protein sequence ID" value="ATE56365.1"/>
    <property type="molecule type" value="Genomic_DNA"/>
</dbReference>
<accession>A0A290ZBI8</accession>
<proteinExistence type="predicted"/>
<evidence type="ECO:0000313" key="2">
    <source>
        <dbReference type="EMBL" id="ATE56365.1"/>
    </source>
</evidence>
<feature type="compositionally biased region" description="Basic and acidic residues" evidence="1">
    <location>
        <begin position="1"/>
        <end position="10"/>
    </location>
</feature>
<organism evidence="2 3">
    <name type="scientific">Actinosynnema pretiosum</name>
    <dbReference type="NCBI Taxonomy" id="42197"/>
    <lineage>
        <taxon>Bacteria</taxon>
        <taxon>Bacillati</taxon>
        <taxon>Actinomycetota</taxon>
        <taxon>Actinomycetes</taxon>
        <taxon>Pseudonocardiales</taxon>
        <taxon>Pseudonocardiaceae</taxon>
        <taxon>Actinosynnema</taxon>
    </lineage>
</organism>
<name>A0A290ZBI8_9PSEU</name>
<dbReference type="InterPro" id="IPR025680">
    <property type="entry name" value="DddI"/>
</dbReference>
<evidence type="ECO:0000256" key="1">
    <source>
        <dbReference type="SAM" id="MobiDB-lite"/>
    </source>
</evidence>
<keyword evidence="3" id="KW-1185">Reference proteome</keyword>
<dbReference type="AlphaFoldDB" id="A0A290ZBI8"/>
<sequence>MRHPRADHSPRGLHTHRARTERQGDARPGALHGRSTALVELEAWYGDDQEDAVPVRTAAELDAVLDEVSAMRGRVIVHLKVARPPSLDVRRMILNVGLNGDAGLGSLFYRSPSGAWYSQGAAANPSVTELLYYYMNSDTEYPLDCEIPIDAVRRAAHEYLGAVDRRPSAPGWQVF</sequence>
<dbReference type="KEGG" id="apre:CNX65_26390"/>
<evidence type="ECO:0000313" key="3">
    <source>
        <dbReference type="Proteomes" id="UP000218505"/>
    </source>
</evidence>
<reference evidence="2" key="1">
    <citation type="submission" date="2017-09" db="EMBL/GenBank/DDBJ databases">
        <title>Complete Genome Sequence of ansamitocin-producing Bacterium Actinosynnema pretiosum X47.</title>
        <authorList>
            <person name="Cao G."/>
            <person name="Zong G."/>
            <person name="Zhong C."/>
            <person name="Fu J."/>
        </authorList>
    </citation>
    <scope>NUCLEOTIDE SEQUENCE [LARGE SCALE GENOMIC DNA]</scope>
    <source>
        <strain evidence="2">X47</strain>
    </source>
</reference>
<dbReference type="Pfam" id="PF14430">
    <property type="entry name" value="Imm1"/>
    <property type="match status" value="1"/>
</dbReference>
<dbReference type="Proteomes" id="UP000218505">
    <property type="component" value="Chromosome"/>
</dbReference>
<gene>
    <name evidence="2" type="ORF">CNX65_26390</name>
</gene>
<protein>
    <submittedName>
        <fullName evidence="2">Uncharacterized protein</fullName>
    </submittedName>
</protein>
<feature type="region of interest" description="Disordered" evidence="1">
    <location>
        <begin position="1"/>
        <end position="32"/>
    </location>
</feature>